<accession>A0A7G5XF65</accession>
<name>A0A7G5XF65_9BACT</name>
<dbReference type="EMBL" id="CP060007">
    <property type="protein sequence ID" value="QNA44118.1"/>
    <property type="molecule type" value="Genomic_DNA"/>
</dbReference>
<dbReference type="Proteomes" id="UP000515344">
    <property type="component" value="Chromosome"/>
</dbReference>
<sequence>MLEQLFNLVKEQAGSSIIQNPDIPNERNDEAIAEVTSNISGGLQQALAGGQFNDVLSLLGGRGGDLQSNPLANQLSGNAVQSLMEKFNLNQGQAGGIVNSLLPSVLQKFISKTNDPGDNSFDLQGIFNSLTGGKTSSLDLQGMLSRVTQGGLDRDGDGDTDMNDIINMVKGGAAQQQQQGAGGGMMDLVKGLFAR</sequence>
<proteinExistence type="predicted"/>
<dbReference type="KEGG" id="lacs:H4075_18915"/>
<organism evidence="1 2">
    <name type="scientific">Lacibacter sediminis</name>
    <dbReference type="NCBI Taxonomy" id="2760713"/>
    <lineage>
        <taxon>Bacteria</taxon>
        <taxon>Pseudomonadati</taxon>
        <taxon>Bacteroidota</taxon>
        <taxon>Chitinophagia</taxon>
        <taxon>Chitinophagales</taxon>
        <taxon>Chitinophagaceae</taxon>
        <taxon>Lacibacter</taxon>
    </lineage>
</organism>
<dbReference type="AlphaFoldDB" id="A0A7G5XF65"/>
<evidence type="ECO:0000313" key="1">
    <source>
        <dbReference type="EMBL" id="QNA44118.1"/>
    </source>
</evidence>
<reference evidence="2" key="1">
    <citation type="submission" date="2020-08" db="EMBL/GenBank/DDBJ databases">
        <title>Lacibacter sp. S13-6-6 genome sequencing.</title>
        <authorList>
            <person name="Jin L."/>
        </authorList>
    </citation>
    <scope>NUCLEOTIDE SEQUENCE [LARGE SCALE GENOMIC DNA]</scope>
    <source>
        <strain evidence="2">S13-6-6</strain>
    </source>
</reference>
<dbReference type="RefSeq" id="WP_182802380.1">
    <property type="nucleotide sequence ID" value="NZ_CP060007.1"/>
</dbReference>
<protein>
    <submittedName>
        <fullName evidence="1">DUF937 domain-containing protein</fullName>
    </submittedName>
</protein>
<evidence type="ECO:0000313" key="2">
    <source>
        <dbReference type="Proteomes" id="UP000515344"/>
    </source>
</evidence>
<gene>
    <name evidence="1" type="ORF">H4075_18915</name>
</gene>
<keyword evidence="2" id="KW-1185">Reference proteome</keyword>